<dbReference type="EMBL" id="CP012808">
    <property type="protein sequence ID" value="ALH95125.1"/>
    <property type="molecule type" value="Genomic_DNA"/>
</dbReference>
<feature type="transmembrane region" description="Helical" evidence="6">
    <location>
        <begin position="143"/>
        <end position="165"/>
    </location>
</feature>
<proteinExistence type="predicted"/>
<sequence length="293" mass="33336">MYNITVKKSILVEIKGLLKLIRPKQWVKNSFVFAPLIFSGLFLNLNSIESTIFAALIFCLAASAVYIVNDLKDIEKDKAHPEKCFKRPLASGNVSTKSAITLLIIIYLILASVWFYEPNLIYVITIYLTLNWAYTFKLKHEPVIEIFVVAFGFVLRVYAGAVVLAVPVSNWMFVTTLSISLYLASIKRRQELINNGSLGRGVLAHYSISLINRFAEMSAVTSIVFYSLYVMDVQPQLIMTIPFVMFGLYRYWFIVETLEEGESPTDVIIQDWQILLTVTAWITCCIWSLLPSI</sequence>
<dbReference type="InterPro" id="IPR050475">
    <property type="entry name" value="Prenyltransferase_related"/>
</dbReference>
<dbReference type="PANTHER" id="PTHR42723">
    <property type="entry name" value="CHLOROPHYLL SYNTHASE"/>
    <property type="match status" value="1"/>
</dbReference>
<feature type="transmembrane region" description="Helical" evidence="6">
    <location>
        <begin position="120"/>
        <end position="136"/>
    </location>
</feature>
<dbReference type="Proteomes" id="UP000064939">
    <property type="component" value="Chromosome"/>
</dbReference>
<organism evidence="7 8">
    <name type="scientific">Acinetobacter equi</name>
    <dbReference type="NCBI Taxonomy" id="1324350"/>
    <lineage>
        <taxon>Bacteria</taxon>
        <taxon>Pseudomonadati</taxon>
        <taxon>Pseudomonadota</taxon>
        <taxon>Gammaproteobacteria</taxon>
        <taxon>Moraxellales</taxon>
        <taxon>Moraxellaceae</taxon>
        <taxon>Acinetobacter</taxon>
    </lineage>
</organism>
<dbReference type="Pfam" id="PF01040">
    <property type="entry name" value="UbiA"/>
    <property type="match status" value="1"/>
</dbReference>
<feature type="transmembrane region" description="Helical" evidence="6">
    <location>
        <begin position="51"/>
        <end position="68"/>
    </location>
</feature>
<evidence type="ECO:0000256" key="6">
    <source>
        <dbReference type="SAM" id="Phobius"/>
    </source>
</evidence>
<feature type="transmembrane region" description="Helical" evidence="6">
    <location>
        <begin position="274"/>
        <end position="290"/>
    </location>
</feature>
<evidence type="ECO:0000256" key="1">
    <source>
        <dbReference type="ARBA" id="ARBA00004141"/>
    </source>
</evidence>
<dbReference type="OrthoDB" id="9803632at2"/>
<name>A0A0N9V7E6_9GAMM</name>
<dbReference type="PANTHER" id="PTHR42723:SF1">
    <property type="entry name" value="CHLOROPHYLL SYNTHASE, CHLOROPLASTIC"/>
    <property type="match status" value="1"/>
</dbReference>
<accession>A0A0N9V7E6</accession>
<comment type="subcellular location">
    <subcellularLocation>
        <location evidence="1">Membrane</location>
        <topology evidence="1">Multi-pass membrane protein</topology>
    </subcellularLocation>
</comment>
<evidence type="ECO:0000313" key="8">
    <source>
        <dbReference type="Proteomes" id="UP000064939"/>
    </source>
</evidence>
<dbReference type="InterPro" id="IPR044878">
    <property type="entry name" value="UbiA_sf"/>
</dbReference>
<dbReference type="STRING" id="1324350.AOY20_05980"/>
<dbReference type="GO" id="GO:0016765">
    <property type="term" value="F:transferase activity, transferring alkyl or aryl (other than methyl) groups"/>
    <property type="evidence" value="ECO:0007669"/>
    <property type="project" value="InterPro"/>
</dbReference>
<dbReference type="KEGG" id="aei:AOY20_05980"/>
<keyword evidence="5 6" id="KW-0472">Membrane</keyword>
<feature type="transmembrane region" description="Helical" evidence="6">
    <location>
        <begin position="235"/>
        <end position="253"/>
    </location>
</feature>
<dbReference type="GO" id="GO:0016020">
    <property type="term" value="C:membrane"/>
    <property type="evidence" value="ECO:0007669"/>
    <property type="project" value="UniProtKB-SubCell"/>
</dbReference>
<keyword evidence="2" id="KW-1003">Cell membrane</keyword>
<keyword evidence="3 6" id="KW-0812">Transmembrane</keyword>
<keyword evidence="4 6" id="KW-1133">Transmembrane helix</keyword>
<keyword evidence="7" id="KW-0808">Transferase</keyword>
<dbReference type="Gene3D" id="1.10.357.140">
    <property type="entry name" value="UbiA prenyltransferase"/>
    <property type="match status" value="1"/>
</dbReference>
<reference evidence="7 8" key="1">
    <citation type="journal article" date="2015" name="Int. J. Syst. Evol. Microbiol.">
        <title>Acinetobacter equi sp. nov. isolated from horse faeces.</title>
        <authorList>
            <person name="Poppel M.T."/>
            <person name="Skiebe E."/>
            <person name="Laue M."/>
            <person name="Bergmann H."/>
            <person name="Ebersberger I."/>
            <person name="Garn T."/>
            <person name="Fruth A."/>
            <person name="Baumgardt S."/>
            <person name="Busse H.J."/>
            <person name="Wilharm G."/>
        </authorList>
    </citation>
    <scope>NUCLEOTIDE SEQUENCE [LARGE SCALE GENOMIC DNA]</scope>
    <source>
        <strain evidence="7 8">114</strain>
    </source>
</reference>
<gene>
    <name evidence="7" type="ORF">AOY20_05980</name>
</gene>
<evidence type="ECO:0000256" key="4">
    <source>
        <dbReference type="ARBA" id="ARBA00022989"/>
    </source>
</evidence>
<feature type="transmembrane region" description="Helical" evidence="6">
    <location>
        <begin position="26"/>
        <end position="45"/>
    </location>
</feature>
<dbReference type="CDD" id="cd13963">
    <property type="entry name" value="PT_UbiA_2"/>
    <property type="match status" value="1"/>
</dbReference>
<keyword evidence="7" id="KW-0328">Glycosyltransferase</keyword>
<evidence type="ECO:0000256" key="2">
    <source>
        <dbReference type="ARBA" id="ARBA00022475"/>
    </source>
</evidence>
<keyword evidence="8" id="KW-1185">Reference proteome</keyword>
<feature type="transmembrane region" description="Helical" evidence="6">
    <location>
        <begin position="89"/>
        <end position="114"/>
    </location>
</feature>
<evidence type="ECO:0000256" key="5">
    <source>
        <dbReference type="ARBA" id="ARBA00023136"/>
    </source>
</evidence>
<dbReference type="RefSeq" id="WP_054581019.1">
    <property type="nucleotide sequence ID" value="NZ_CP012808.1"/>
</dbReference>
<feature type="transmembrane region" description="Helical" evidence="6">
    <location>
        <begin position="210"/>
        <end position="229"/>
    </location>
</feature>
<dbReference type="GO" id="GO:0016757">
    <property type="term" value="F:glycosyltransferase activity"/>
    <property type="evidence" value="ECO:0007669"/>
    <property type="project" value="UniProtKB-KW"/>
</dbReference>
<protein>
    <submittedName>
        <fullName evidence="7">Phosphoribose diphosphate--decaprenyl-phosphate phosphoribosyltransferase</fullName>
    </submittedName>
</protein>
<dbReference type="AlphaFoldDB" id="A0A0N9V7E6"/>
<evidence type="ECO:0000256" key="3">
    <source>
        <dbReference type="ARBA" id="ARBA00022692"/>
    </source>
</evidence>
<evidence type="ECO:0000313" key="7">
    <source>
        <dbReference type="EMBL" id="ALH95125.1"/>
    </source>
</evidence>
<dbReference type="InterPro" id="IPR000537">
    <property type="entry name" value="UbiA_prenyltransferase"/>
</dbReference>